<proteinExistence type="inferred from homology"/>
<evidence type="ECO:0000313" key="4">
    <source>
        <dbReference type="EMBL" id="MCI0183577.1"/>
    </source>
</evidence>
<dbReference type="PANTHER" id="PTHR43022">
    <property type="entry name" value="PROTEIN SMF"/>
    <property type="match status" value="1"/>
</dbReference>
<dbReference type="Proteomes" id="UP001139263">
    <property type="component" value="Unassembled WGS sequence"/>
</dbReference>
<name>A0A9X1VCK9_9BACL</name>
<dbReference type="Pfam" id="PF02481">
    <property type="entry name" value="DNA_processg_A"/>
    <property type="match status" value="1"/>
</dbReference>
<dbReference type="NCBIfam" id="TIGR00732">
    <property type="entry name" value="dprA"/>
    <property type="match status" value="1"/>
</dbReference>
<evidence type="ECO:0008006" key="6">
    <source>
        <dbReference type="Google" id="ProtNLM"/>
    </source>
</evidence>
<feature type="domain" description="Smf/DprA SAM" evidence="3">
    <location>
        <begin position="6"/>
        <end position="57"/>
    </location>
</feature>
<organism evidence="4 5">
    <name type="scientific">Sulfoacidibacillus ferrooxidans</name>
    <dbReference type="NCBI Taxonomy" id="2005001"/>
    <lineage>
        <taxon>Bacteria</taxon>
        <taxon>Bacillati</taxon>
        <taxon>Bacillota</taxon>
        <taxon>Bacilli</taxon>
        <taxon>Bacillales</taxon>
        <taxon>Alicyclobacillaceae</taxon>
        <taxon>Sulfoacidibacillus</taxon>
    </lineage>
</organism>
<evidence type="ECO:0000259" key="2">
    <source>
        <dbReference type="Pfam" id="PF02481"/>
    </source>
</evidence>
<comment type="caution">
    <text evidence="4">The sequence shown here is derived from an EMBL/GenBank/DDBJ whole genome shotgun (WGS) entry which is preliminary data.</text>
</comment>
<dbReference type="GO" id="GO:0009294">
    <property type="term" value="P:DNA-mediated transformation"/>
    <property type="evidence" value="ECO:0007669"/>
    <property type="project" value="InterPro"/>
</dbReference>
<dbReference type="PANTHER" id="PTHR43022:SF1">
    <property type="entry name" value="PROTEIN SMF"/>
    <property type="match status" value="1"/>
</dbReference>
<evidence type="ECO:0000256" key="1">
    <source>
        <dbReference type="ARBA" id="ARBA00006525"/>
    </source>
</evidence>
<dbReference type="Gene3D" id="3.40.50.450">
    <property type="match status" value="1"/>
</dbReference>
<comment type="similarity">
    <text evidence="1">Belongs to the DprA/Smf family.</text>
</comment>
<sequence length="384" mass="42450">MQLLYWLTLLGVTGLGVTKAREIHRKVPDYALAMDYRSEDWSACGLTDEQAQALRHALVQGLHRNDAERILKHYQFIMEEDVEYPAALREIQTPPPLLFYQGRFVSNEQRVAVVGTRKCTAYGKRAAFETAQMLVHGDCCVVSGLALGIDRAAHRGALLAHGRTYAVLGSGIDVIYPAQNQELAKQIIETGGAVISEFLPWTGPERYRFPQRNRIISGLSKAVIIVEAGAKSGALITSAFALEQNRDVYAIPGSVFSLSSAGTNELISQGATPLLHPALTLSTLGMQVEHGLICASERRDDPVIQRKQFVEDQEVEDIVQVEQLIIRELAAAPMLYEELLMVLEADNTCTQSIHTVIALLEIRQVIGRELDGRYYLIGHTNLST</sequence>
<dbReference type="Pfam" id="PF25317">
    <property type="entry name" value="SAM_SMF"/>
    <property type="match status" value="1"/>
</dbReference>
<feature type="domain" description="Smf/DprA SLOG" evidence="2">
    <location>
        <begin position="76"/>
        <end position="277"/>
    </location>
</feature>
<evidence type="ECO:0000259" key="3">
    <source>
        <dbReference type="Pfam" id="PF25317"/>
    </source>
</evidence>
<gene>
    <name evidence="4" type="ORF">MM817_01860</name>
</gene>
<dbReference type="InterPro" id="IPR057338">
    <property type="entry name" value="DprA_SAM"/>
</dbReference>
<dbReference type="EMBL" id="JALBUF010000005">
    <property type="protein sequence ID" value="MCI0183577.1"/>
    <property type="molecule type" value="Genomic_DNA"/>
</dbReference>
<dbReference type="AlphaFoldDB" id="A0A9X1VCK9"/>
<keyword evidence="5" id="KW-1185">Reference proteome</keyword>
<dbReference type="InterPro" id="IPR003488">
    <property type="entry name" value="DprA"/>
</dbReference>
<dbReference type="SUPFAM" id="SSF102405">
    <property type="entry name" value="MCP/YpsA-like"/>
    <property type="match status" value="1"/>
</dbReference>
<accession>A0A9X1VCK9</accession>
<dbReference type="InterPro" id="IPR057666">
    <property type="entry name" value="DrpA_SLOG"/>
</dbReference>
<reference evidence="4" key="1">
    <citation type="submission" date="2022-03" db="EMBL/GenBank/DDBJ databases">
        <title>Draft Genome Sequence of Firmicute Strain S0AB, a Heterotrophic Iron/Sulfur-Oxidizing Extreme Acidophile.</title>
        <authorList>
            <person name="Vergara E."/>
            <person name="Pakostova E."/>
            <person name="Johnson D.B."/>
            <person name="Holmes D.S."/>
        </authorList>
    </citation>
    <scope>NUCLEOTIDE SEQUENCE</scope>
    <source>
        <strain evidence="4">S0AB</strain>
    </source>
</reference>
<evidence type="ECO:0000313" key="5">
    <source>
        <dbReference type="Proteomes" id="UP001139263"/>
    </source>
</evidence>
<protein>
    <recommendedName>
        <fullName evidence="6">DNA protecting protein DprA</fullName>
    </recommendedName>
</protein>